<organism evidence="1 2">
    <name type="scientific">Penicillium ucsense</name>
    <dbReference type="NCBI Taxonomy" id="2839758"/>
    <lineage>
        <taxon>Eukaryota</taxon>
        <taxon>Fungi</taxon>
        <taxon>Dikarya</taxon>
        <taxon>Ascomycota</taxon>
        <taxon>Pezizomycotina</taxon>
        <taxon>Eurotiomycetes</taxon>
        <taxon>Eurotiomycetidae</taxon>
        <taxon>Eurotiales</taxon>
        <taxon>Aspergillaceae</taxon>
        <taxon>Penicillium</taxon>
    </lineage>
</organism>
<dbReference type="SUPFAM" id="SSF81383">
    <property type="entry name" value="F-box domain"/>
    <property type="match status" value="1"/>
</dbReference>
<evidence type="ECO:0008006" key="3">
    <source>
        <dbReference type="Google" id="ProtNLM"/>
    </source>
</evidence>
<dbReference type="OrthoDB" id="5365320at2759"/>
<dbReference type="Proteomes" id="UP000631181">
    <property type="component" value="Unassembled WGS sequence"/>
</dbReference>
<sequence>MSISERSGETTQSFTQESNPTVGLMSLPPELHIAVFQSLDSLEDIACLSGTCKQLNAVLNAHIPLICETVAARSIPCYDEMRAVVAEQGLLATDPSVTELSLIAHFASMSHNMDKLITYYHNFWVNKSHNDPRISQQLSPTERTRFIKAHYQLWAMMLVSQDQRAQKISELDLEQSVLLSDFLCIFSPEIINDAAVQKLVREVPRFGRLLQHAIRGHRNRQFSVQLGVEYDPISWTPYQPPYRFAWWCDKQQDLLHRMLSGALFEQEGSAHHPIEIIDDLEDAHEW</sequence>
<name>A0A8J8WJ82_9EURO</name>
<reference evidence="1" key="1">
    <citation type="journal article" date="2020" name="Front. Microbiol.">
        <title>Gene regulatory networks of Penicillium echinulatum 2HH and Penicillium oxalicum 114-2 inferred by a computational biology approach.</title>
        <authorList>
            <person name="Lenz A.R."/>
            <person name="Galan-Vasquez E."/>
            <person name="Balbinot E."/>
            <person name="De Abreu F.P."/>
            <person name="De Oliveira N.S."/>
            <person name="Da Rosa L.O."/>
            <person name="De Avila E Silva S."/>
            <person name="Camassola M."/>
            <person name="Dillon A.J.P."/>
            <person name="Perez-Rueda E."/>
        </authorList>
    </citation>
    <scope>NUCLEOTIDE SEQUENCE</scope>
    <source>
        <strain evidence="1">S1M29</strain>
    </source>
</reference>
<evidence type="ECO:0000313" key="1">
    <source>
        <dbReference type="EMBL" id="KAF7718675.1"/>
    </source>
</evidence>
<evidence type="ECO:0000313" key="2">
    <source>
        <dbReference type="Proteomes" id="UP000631181"/>
    </source>
</evidence>
<dbReference type="InterPro" id="IPR036047">
    <property type="entry name" value="F-box-like_dom_sf"/>
</dbReference>
<accession>A0A8J8WJ82</accession>
<protein>
    <recommendedName>
        <fullName evidence="3">F-box domain-containing protein</fullName>
    </recommendedName>
</protein>
<dbReference type="EMBL" id="WIWV01000012">
    <property type="protein sequence ID" value="KAF7718675.1"/>
    <property type="molecule type" value="Genomic_DNA"/>
</dbReference>
<keyword evidence="2" id="KW-1185">Reference proteome</keyword>
<comment type="caution">
    <text evidence="1">The sequence shown here is derived from an EMBL/GenBank/DDBJ whole genome shotgun (WGS) entry which is preliminary data.</text>
</comment>
<gene>
    <name evidence="1" type="ORF">PECM_001093</name>
</gene>
<dbReference type="AlphaFoldDB" id="A0A8J8WJ82"/>
<proteinExistence type="predicted"/>